<comment type="caution">
    <text evidence="1">The sequence shown here is derived from an EMBL/GenBank/DDBJ whole genome shotgun (WGS) entry which is preliminary data.</text>
</comment>
<dbReference type="EMBL" id="PVWO01000347">
    <property type="protein sequence ID" value="PSB51778.1"/>
    <property type="molecule type" value="Genomic_DNA"/>
</dbReference>
<accession>A0A2T1G3F2</accession>
<organism evidence="1 2">
    <name type="scientific">Chamaesiphon polymorphus CCALA 037</name>
    <dbReference type="NCBI Taxonomy" id="2107692"/>
    <lineage>
        <taxon>Bacteria</taxon>
        <taxon>Bacillati</taxon>
        <taxon>Cyanobacteriota</taxon>
        <taxon>Cyanophyceae</taxon>
        <taxon>Gomontiellales</taxon>
        <taxon>Chamaesiphonaceae</taxon>
        <taxon>Chamaesiphon</taxon>
    </lineage>
</organism>
<dbReference type="Proteomes" id="UP000238937">
    <property type="component" value="Unassembled WGS sequence"/>
</dbReference>
<name>A0A2T1G3F2_9CYAN</name>
<sequence length="63" mass="6767">MVFARSSYVIEATIATIRADGFCLIICRVPSAAHFSSLGLAAHGVPRFCPQSKKLALVMSEAR</sequence>
<reference evidence="1 2" key="1">
    <citation type="submission" date="2018-03" db="EMBL/GenBank/DDBJ databases">
        <title>The ancient ancestry and fast evolution of plastids.</title>
        <authorList>
            <person name="Moore K.R."/>
            <person name="Magnabosco C."/>
            <person name="Momper L."/>
            <person name="Gold D.A."/>
            <person name="Bosak T."/>
            <person name="Fournier G.P."/>
        </authorList>
    </citation>
    <scope>NUCLEOTIDE SEQUENCE [LARGE SCALE GENOMIC DNA]</scope>
    <source>
        <strain evidence="1 2">CCALA 037</strain>
    </source>
</reference>
<dbReference type="AlphaFoldDB" id="A0A2T1G3F2"/>
<proteinExistence type="predicted"/>
<evidence type="ECO:0000313" key="1">
    <source>
        <dbReference type="EMBL" id="PSB51778.1"/>
    </source>
</evidence>
<protein>
    <submittedName>
        <fullName evidence="1">Uncharacterized protein</fullName>
    </submittedName>
</protein>
<keyword evidence="2" id="KW-1185">Reference proteome</keyword>
<gene>
    <name evidence="1" type="ORF">C7B77_21220</name>
</gene>
<evidence type="ECO:0000313" key="2">
    <source>
        <dbReference type="Proteomes" id="UP000238937"/>
    </source>
</evidence>